<keyword evidence="7" id="KW-0597">Phosphoprotein</keyword>
<dbReference type="GO" id="GO:0005516">
    <property type="term" value="F:calmodulin binding"/>
    <property type="evidence" value="ECO:0007669"/>
    <property type="project" value="UniProtKB-KW"/>
</dbReference>
<evidence type="ECO:0000256" key="12">
    <source>
        <dbReference type="ARBA" id="ARBA00022949"/>
    </source>
</evidence>
<organism evidence="25 26">
    <name type="scientific">Petromyzon marinus</name>
    <name type="common">Sea lamprey</name>
    <dbReference type="NCBI Taxonomy" id="7757"/>
    <lineage>
        <taxon>Eukaryota</taxon>
        <taxon>Metazoa</taxon>
        <taxon>Chordata</taxon>
        <taxon>Craniata</taxon>
        <taxon>Vertebrata</taxon>
        <taxon>Cyclostomata</taxon>
        <taxon>Hyperoartia</taxon>
        <taxon>Petromyzontiformes</taxon>
        <taxon>Petromyzontidae</taxon>
        <taxon>Petromyzon</taxon>
    </lineage>
</organism>
<dbReference type="Gene3D" id="2.30.42.10">
    <property type="match status" value="1"/>
</dbReference>
<keyword evidence="6" id="KW-0963">Cytoplasm</keyword>
<evidence type="ECO:0000256" key="17">
    <source>
        <dbReference type="ARBA" id="ARBA00054805"/>
    </source>
</evidence>
<evidence type="ECO:0000256" key="2">
    <source>
        <dbReference type="ARBA" id="ARBA00004250"/>
    </source>
</evidence>
<comment type="similarity">
    <text evidence="5">Belongs to the syntrophin family.</text>
</comment>
<feature type="compositionally biased region" description="Acidic residues" evidence="22">
    <location>
        <begin position="87"/>
        <end position="96"/>
    </location>
</feature>
<gene>
    <name evidence="26 27" type="primary">SNTB1</name>
</gene>
<keyword evidence="16" id="KW-0968">Cytoplasmic vesicle</keyword>
<dbReference type="CDD" id="cd06801">
    <property type="entry name" value="PDZ_syntrophin-like"/>
    <property type="match status" value="1"/>
</dbReference>
<dbReference type="PANTHER" id="PTHR10554:SF12">
    <property type="entry name" value="IP02644P"/>
    <property type="match status" value="1"/>
</dbReference>
<dbReference type="GO" id="GO:0003779">
    <property type="term" value="F:actin binding"/>
    <property type="evidence" value="ECO:0007669"/>
    <property type="project" value="UniProtKB-KW"/>
</dbReference>
<evidence type="ECO:0000256" key="13">
    <source>
        <dbReference type="ARBA" id="ARBA00023136"/>
    </source>
</evidence>
<dbReference type="Gene3D" id="2.30.29.30">
    <property type="entry name" value="Pleckstrin-homology domain (PH domain)/Phosphotyrosine-binding domain (PTB)"/>
    <property type="match status" value="2"/>
</dbReference>
<dbReference type="GO" id="GO:0045202">
    <property type="term" value="C:synapse"/>
    <property type="evidence" value="ECO:0007669"/>
    <property type="project" value="TreeGrafter"/>
</dbReference>
<proteinExistence type="inferred from homology"/>
<dbReference type="GO" id="GO:0016010">
    <property type="term" value="C:dystrophin-associated glycoprotein complex"/>
    <property type="evidence" value="ECO:0007669"/>
    <property type="project" value="TreeGrafter"/>
</dbReference>
<dbReference type="SMART" id="SM00233">
    <property type="entry name" value="PH"/>
    <property type="match status" value="2"/>
</dbReference>
<dbReference type="Pfam" id="PF00595">
    <property type="entry name" value="PDZ"/>
    <property type="match status" value="1"/>
</dbReference>
<dbReference type="Pfam" id="PF18012">
    <property type="entry name" value="PH_17"/>
    <property type="match status" value="1"/>
</dbReference>
<evidence type="ECO:0000256" key="16">
    <source>
        <dbReference type="ARBA" id="ARBA00023329"/>
    </source>
</evidence>
<dbReference type="KEGG" id="pmrn:116954215"/>
<dbReference type="GO" id="GO:0005198">
    <property type="term" value="F:structural molecule activity"/>
    <property type="evidence" value="ECO:0007669"/>
    <property type="project" value="InterPro"/>
</dbReference>
<dbReference type="InterPro" id="IPR055108">
    <property type="entry name" value="Syntrophin_4th"/>
</dbReference>
<evidence type="ECO:0000256" key="18">
    <source>
        <dbReference type="ARBA" id="ARBA00073581"/>
    </source>
</evidence>
<keyword evidence="8" id="KW-0493">Microtubule</keyword>
<evidence type="ECO:0000313" key="25">
    <source>
        <dbReference type="Proteomes" id="UP001318040"/>
    </source>
</evidence>
<dbReference type="Pfam" id="PF23012">
    <property type="entry name" value="Syntrophin_4th"/>
    <property type="match status" value="1"/>
</dbReference>
<evidence type="ECO:0000313" key="26">
    <source>
        <dbReference type="RefSeq" id="XP_032830647.1"/>
    </source>
</evidence>
<evidence type="ECO:0000256" key="8">
    <source>
        <dbReference type="ARBA" id="ARBA00022701"/>
    </source>
</evidence>
<evidence type="ECO:0000313" key="27">
    <source>
        <dbReference type="RefSeq" id="XP_032830648.1"/>
    </source>
</evidence>
<evidence type="ECO:0000256" key="5">
    <source>
        <dbReference type="ARBA" id="ARBA00010798"/>
    </source>
</evidence>
<evidence type="ECO:0000259" key="23">
    <source>
        <dbReference type="PROSITE" id="PS50003"/>
    </source>
</evidence>
<accession>A0AAJ7XDY8</accession>
<feature type="domain" description="PDZ" evidence="24">
    <location>
        <begin position="106"/>
        <end position="189"/>
    </location>
</feature>
<keyword evidence="14" id="KW-0009">Actin-binding</keyword>
<keyword evidence="9" id="KW-0677">Repeat</keyword>
<evidence type="ECO:0000256" key="10">
    <source>
        <dbReference type="ARBA" id="ARBA00022837"/>
    </source>
</evidence>
<dbReference type="RefSeq" id="XP_032830647.1">
    <property type="nucleotide sequence ID" value="XM_032974756.1"/>
</dbReference>
<dbReference type="SUPFAM" id="SSF50156">
    <property type="entry name" value="PDZ domain-like"/>
    <property type="match status" value="1"/>
</dbReference>
<feature type="region of interest" description="Disordered" evidence="22">
    <location>
        <begin position="44"/>
        <end position="98"/>
    </location>
</feature>
<dbReference type="GO" id="GO:0070161">
    <property type="term" value="C:anchoring junction"/>
    <property type="evidence" value="ECO:0007669"/>
    <property type="project" value="UniProtKB-SubCell"/>
</dbReference>
<comment type="subcellular location">
    <subcellularLocation>
        <location evidence="3">Cell junction</location>
    </subcellularLocation>
    <subcellularLocation>
        <location evidence="1">Cytoplasm</location>
        <location evidence="1">Cytoskeleton</location>
    </subcellularLocation>
    <subcellularLocation>
        <location evidence="4">Cytoplasmic vesicle membrane</location>
        <topology evidence="4">Peripheral membrane protein</topology>
    </subcellularLocation>
    <subcellularLocation>
        <location evidence="2">Cytoplasmic vesicle</location>
        <location evidence="2">Secretory vesicle membrane</location>
    </subcellularLocation>
</comment>
<evidence type="ECO:0000256" key="1">
    <source>
        <dbReference type="ARBA" id="ARBA00004245"/>
    </source>
</evidence>
<dbReference type="RefSeq" id="XP_032830648.1">
    <property type="nucleotide sequence ID" value="XM_032974757.1"/>
</dbReference>
<reference evidence="26 27" key="1">
    <citation type="submission" date="2025-04" db="UniProtKB">
        <authorList>
            <consortium name="RefSeq"/>
        </authorList>
    </citation>
    <scope>IDENTIFICATION</scope>
    <source>
        <tissue evidence="26 27">Sperm</tissue>
    </source>
</reference>
<evidence type="ECO:0000256" key="3">
    <source>
        <dbReference type="ARBA" id="ARBA00004282"/>
    </source>
</evidence>
<keyword evidence="25" id="KW-1185">Reference proteome</keyword>
<dbReference type="InterPro" id="IPR001849">
    <property type="entry name" value="PH_domain"/>
</dbReference>
<dbReference type="FunFam" id="2.30.29.30:FF:000251">
    <property type="entry name" value="Syntrophin beta 2"/>
    <property type="match status" value="1"/>
</dbReference>
<dbReference type="PROSITE" id="PS50003">
    <property type="entry name" value="PH_DOMAIN"/>
    <property type="match status" value="1"/>
</dbReference>
<dbReference type="InterPro" id="IPR001478">
    <property type="entry name" value="PDZ"/>
</dbReference>
<dbReference type="InterPro" id="IPR041428">
    <property type="entry name" value="PHsplit_syntrophin"/>
</dbReference>
<evidence type="ECO:0000256" key="7">
    <source>
        <dbReference type="ARBA" id="ARBA00022553"/>
    </source>
</evidence>
<keyword evidence="11" id="KW-0112">Calmodulin-binding</keyword>
<dbReference type="CDD" id="cd01258">
    <property type="entry name" value="PHsplit_syntrophin"/>
    <property type="match status" value="1"/>
</dbReference>
<evidence type="ECO:0000256" key="15">
    <source>
        <dbReference type="ARBA" id="ARBA00023212"/>
    </source>
</evidence>
<feature type="domain" description="PH" evidence="23">
    <location>
        <begin position="328"/>
        <end position="440"/>
    </location>
</feature>
<dbReference type="AlphaFoldDB" id="A0AAJ7XDY8"/>
<evidence type="ECO:0000256" key="4">
    <source>
        <dbReference type="ARBA" id="ARBA00004284"/>
    </source>
</evidence>
<evidence type="ECO:0000256" key="19">
    <source>
        <dbReference type="ARBA" id="ARBA00075427"/>
    </source>
</evidence>
<keyword evidence="10" id="KW-0106">Calcium</keyword>
<name>A0AAJ7XDY8_PETMA</name>
<dbReference type="GO" id="GO:0030658">
    <property type="term" value="C:transport vesicle membrane"/>
    <property type="evidence" value="ECO:0007669"/>
    <property type="project" value="UniProtKB-SubCell"/>
</dbReference>
<evidence type="ECO:0000256" key="20">
    <source>
        <dbReference type="ARBA" id="ARBA00077381"/>
    </source>
</evidence>
<keyword evidence="15" id="KW-0206">Cytoskeleton</keyword>
<sequence length="550" mass="57877">MASTGRVRGAQRSGLLEVLVRDGGWCRVLATLGEDSLTLSAEEAATNNSSGGGGVGLGAGVESSFNGLNGPPAPSSTSPQQGRGPAAEDEGPEEAVPESIANIKRVVRVLKQEVGGLGISIKGGKENKMPVLISKIFKGLAAEQTGGLYVGDAILSVNGADLRDATHDEAVQALKRAGREVVLEVKYLREVTPYFKKGSPIGELGWEVAPPLTPKPSLAVAAAAGNAAGGSPDAGVHDAAKDKKRIPLKMCFVTRNLSKPDPENRLIELHSPDSAHTIVLRCRDSAGAHAWFGSLHANAAALTQAAVREANQLLQAAGGGGGGGNWGPVQHMGWLAQQVTAEGHSQWKAVLMVLTDRDLALHQTMPWTREAWAAPLVSHPLLATRLVHSGALHGSPPPPHTELTFATRTGSRHGVETRVFRAETNRELAAWTRLVVQGCHTAAELIKEVSVACKLRDADCTLSIHFEEGFCLSRDGGGGSVGGAAAPTPILRYPFERLRMSSDDGDHALFLDFGGPEGELQLDLRSCPKPVVFILHSFLSAKVTRLGLFA</sequence>
<dbReference type="FunFam" id="2.30.42.10:FF:000052">
    <property type="entry name" value="Syntrophin beta 1"/>
    <property type="match status" value="1"/>
</dbReference>
<protein>
    <recommendedName>
        <fullName evidence="18">Beta-2-syntrophin</fullName>
    </recommendedName>
    <alternativeName>
        <fullName evidence="21">59 kDa dystrophin-associated protein A1 basic component 2</fullName>
    </alternativeName>
    <alternativeName>
        <fullName evidence="19">Syntrophin-3</fullName>
    </alternativeName>
    <alternativeName>
        <fullName evidence="20">Syntrophin-like</fullName>
    </alternativeName>
</protein>
<dbReference type="Proteomes" id="UP001318040">
    <property type="component" value="Chromosome 54"/>
</dbReference>
<evidence type="ECO:0000256" key="9">
    <source>
        <dbReference type="ARBA" id="ARBA00022737"/>
    </source>
</evidence>
<evidence type="ECO:0000256" key="11">
    <source>
        <dbReference type="ARBA" id="ARBA00022860"/>
    </source>
</evidence>
<keyword evidence="13" id="KW-0472">Membrane</keyword>
<comment type="function">
    <text evidence="17">Adapter protein that binds to and probably organizes the subcellular localization of a variety of membrane proteins. May link various receptors to the actin cytoskeleton and the dystrophin glycoprotein complex. May play a role in the regulation of secretory granules via its interaction with PTPRN.</text>
</comment>
<feature type="compositionally biased region" description="Gly residues" evidence="22">
    <location>
        <begin position="50"/>
        <end position="59"/>
    </location>
</feature>
<dbReference type="InterPro" id="IPR036034">
    <property type="entry name" value="PDZ_sf"/>
</dbReference>
<evidence type="ECO:0000256" key="21">
    <source>
        <dbReference type="ARBA" id="ARBA00079274"/>
    </source>
</evidence>
<evidence type="ECO:0000256" key="14">
    <source>
        <dbReference type="ARBA" id="ARBA00023203"/>
    </source>
</evidence>
<dbReference type="InterPro" id="IPR011993">
    <property type="entry name" value="PH-like_dom_sf"/>
</dbReference>
<evidence type="ECO:0000259" key="24">
    <source>
        <dbReference type="PROSITE" id="PS50106"/>
    </source>
</evidence>
<keyword evidence="12" id="KW-0965">Cell junction</keyword>
<dbReference type="PANTHER" id="PTHR10554">
    <property type="entry name" value="SYNTROPHIN"/>
    <property type="match status" value="1"/>
</dbReference>
<evidence type="ECO:0000256" key="6">
    <source>
        <dbReference type="ARBA" id="ARBA00022490"/>
    </source>
</evidence>
<dbReference type="SUPFAM" id="SSF50729">
    <property type="entry name" value="PH domain-like"/>
    <property type="match status" value="1"/>
</dbReference>
<dbReference type="SMART" id="SM00228">
    <property type="entry name" value="PDZ"/>
    <property type="match status" value="1"/>
</dbReference>
<evidence type="ECO:0000256" key="22">
    <source>
        <dbReference type="SAM" id="MobiDB-lite"/>
    </source>
</evidence>
<dbReference type="Pfam" id="PF00169">
    <property type="entry name" value="PH"/>
    <property type="match status" value="1"/>
</dbReference>
<dbReference type="InterPro" id="IPR015482">
    <property type="entry name" value="Syntrophin"/>
</dbReference>
<dbReference type="PROSITE" id="PS50106">
    <property type="entry name" value="PDZ"/>
    <property type="match status" value="1"/>
</dbReference>
<dbReference type="GO" id="GO:0005874">
    <property type="term" value="C:microtubule"/>
    <property type="evidence" value="ECO:0007669"/>
    <property type="project" value="UniProtKB-KW"/>
</dbReference>